<keyword evidence="3" id="KW-1185">Reference proteome</keyword>
<dbReference type="Gene3D" id="3.40.50.880">
    <property type="match status" value="1"/>
</dbReference>
<dbReference type="Pfam" id="PF06283">
    <property type="entry name" value="ThuA"/>
    <property type="match status" value="1"/>
</dbReference>
<evidence type="ECO:0000313" key="2">
    <source>
        <dbReference type="EMBL" id="TVV74168.1"/>
    </source>
</evidence>
<dbReference type="InterPro" id="IPR029062">
    <property type="entry name" value="Class_I_gatase-like"/>
</dbReference>
<dbReference type="SUPFAM" id="SSF52317">
    <property type="entry name" value="Class I glutamine amidotransferase-like"/>
    <property type="match status" value="1"/>
</dbReference>
<reference evidence="2 3" key="1">
    <citation type="submission" date="2019-07" db="EMBL/GenBank/DDBJ databases">
        <title>Sphingomonas solaris sp. nov., isolated from a solar panel from Boston, Massachusetts.</title>
        <authorList>
            <person name="Tanner K."/>
            <person name="Pascual J."/>
            <person name="Mancuso C."/>
            <person name="Pereto J."/>
            <person name="Khalil A."/>
            <person name="Vilanova C."/>
        </authorList>
    </citation>
    <scope>NUCLEOTIDE SEQUENCE [LARGE SCALE GENOMIC DNA]</scope>
    <source>
        <strain evidence="2 3">R4DWN</strain>
    </source>
</reference>
<feature type="domain" description="ThuA-like" evidence="1">
    <location>
        <begin position="68"/>
        <end position="292"/>
    </location>
</feature>
<protein>
    <submittedName>
        <fullName evidence="2">ThuA domain-containing protein</fullName>
    </submittedName>
</protein>
<name>A0A558R4A8_9SPHN</name>
<evidence type="ECO:0000259" key="1">
    <source>
        <dbReference type="Pfam" id="PF06283"/>
    </source>
</evidence>
<comment type="caution">
    <text evidence="2">The sequence shown here is derived from an EMBL/GenBank/DDBJ whole genome shotgun (WGS) entry which is preliminary data.</text>
</comment>
<dbReference type="InterPro" id="IPR029010">
    <property type="entry name" value="ThuA-like"/>
</dbReference>
<dbReference type="Proteomes" id="UP000318681">
    <property type="component" value="Unassembled WGS sequence"/>
</dbReference>
<dbReference type="AlphaFoldDB" id="A0A558R4A8"/>
<dbReference type="PANTHER" id="PTHR40469">
    <property type="entry name" value="SECRETED GLYCOSYL HYDROLASE"/>
    <property type="match status" value="1"/>
</dbReference>
<evidence type="ECO:0000313" key="3">
    <source>
        <dbReference type="Proteomes" id="UP000318681"/>
    </source>
</evidence>
<organism evidence="2 3">
    <name type="scientific">Alterirhizorhabdus solaris</name>
    <dbReference type="NCBI Taxonomy" id="2529389"/>
    <lineage>
        <taxon>Bacteria</taxon>
        <taxon>Pseudomonadati</taxon>
        <taxon>Pseudomonadota</taxon>
        <taxon>Alphaproteobacteria</taxon>
        <taxon>Sphingomonadales</taxon>
        <taxon>Rhizorhabdaceae</taxon>
        <taxon>Alterirhizorhabdus</taxon>
    </lineage>
</organism>
<dbReference type="EMBL" id="VNIM01000037">
    <property type="protein sequence ID" value="TVV74168.1"/>
    <property type="molecule type" value="Genomic_DNA"/>
</dbReference>
<proteinExistence type="predicted"/>
<dbReference type="PANTHER" id="PTHR40469:SF2">
    <property type="entry name" value="GALACTOSE-BINDING DOMAIN-LIKE SUPERFAMILY PROTEIN"/>
    <property type="match status" value="1"/>
</dbReference>
<sequence>MRLLRPRRAQGKRVRVGRMLKWAVAGLLAIVIVLALLAAPIAYRLFHGLDVYETVPPTLPVTMLSPAILVFSKTNGFRDGASIDAANAMFRQLARQREWSIVLTENGAVFNPAQLARFDAVVWNSVSGDVLTAAQRSAFRTYLEQGGGFVGIHGAGGDMSYRWRWYVEDLIGAQFTSHTMFPEFQTASIRIEDPAHPTMARLPRTWVRADEWYSFDRSVRRKGYRVLATLDETSYRPRGILLDDIAMGRDHPIIWTHCIGRGRAFYSALGHAAETYSEPLHREMLANAVTWASGREPCKDGL</sequence>
<accession>A0A558R4A8</accession>
<gene>
    <name evidence="2" type="ORF">FOY91_10585</name>
</gene>
<dbReference type="OrthoDB" id="109511at2"/>